<dbReference type="EMBL" id="CP101740">
    <property type="protein sequence ID" value="UUL84318.1"/>
    <property type="molecule type" value="Genomic_DNA"/>
</dbReference>
<keyword evidence="2" id="KW-0472">Membrane</keyword>
<feature type="domain" description="Outer membrane protein assembly factor BamE" evidence="4">
    <location>
        <begin position="30"/>
        <end position="105"/>
    </location>
</feature>
<keyword evidence="1" id="KW-0732">Signal</keyword>
<protein>
    <submittedName>
        <fullName evidence="5">Outer membrane protein assembly factor BamE</fullName>
    </submittedName>
</protein>
<sequence length="157" mass="16742">MSPIGTRVFLPLLLIGVALSACTPLRSHQGYVIDPDLVNSVQPGVDNRESVLKTLGQPTLTGQFDKGEWYYVSRDSRNLAFNNPEAAKQTTLRIRFDEAGNVASIDRMGIEQVASIDPLKKKTPTLGRDKSFFQELFGNIGTVGAPGAGGGGPGGPN</sequence>
<organism evidence="5 6">
    <name type="scientific">Sphingomonas qomolangmaensis</name>
    <dbReference type="NCBI Taxonomy" id="2918765"/>
    <lineage>
        <taxon>Bacteria</taxon>
        <taxon>Pseudomonadati</taxon>
        <taxon>Pseudomonadota</taxon>
        <taxon>Alphaproteobacteria</taxon>
        <taxon>Sphingomonadales</taxon>
        <taxon>Sphingomonadaceae</taxon>
        <taxon>Sphingomonas</taxon>
    </lineage>
</organism>
<keyword evidence="6" id="KW-1185">Reference proteome</keyword>
<dbReference type="InterPro" id="IPR037873">
    <property type="entry name" value="BamE-like"/>
</dbReference>
<keyword evidence="3" id="KW-0998">Cell outer membrane</keyword>
<evidence type="ECO:0000256" key="3">
    <source>
        <dbReference type="ARBA" id="ARBA00023237"/>
    </source>
</evidence>
<evidence type="ECO:0000259" key="4">
    <source>
        <dbReference type="Pfam" id="PF04355"/>
    </source>
</evidence>
<name>A0ABY5LF49_9SPHN</name>
<proteinExistence type="predicted"/>
<evidence type="ECO:0000313" key="5">
    <source>
        <dbReference type="EMBL" id="UUL84318.1"/>
    </source>
</evidence>
<dbReference type="PANTHER" id="PTHR37482">
    <property type="entry name" value="OUTER MEMBRANE PROTEIN ASSEMBLY FACTOR BAME"/>
    <property type="match status" value="1"/>
</dbReference>
<accession>A0ABY5LF49</accession>
<dbReference type="PROSITE" id="PS51257">
    <property type="entry name" value="PROKAR_LIPOPROTEIN"/>
    <property type="match status" value="1"/>
</dbReference>
<dbReference type="Proteomes" id="UP001058533">
    <property type="component" value="Chromosome"/>
</dbReference>
<dbReference type="InterPro" id="IPR007450">
    <property type="entry name" value="BamE_dom"/>
</dbReference>
<reference evidence="5" key="1">
    <citation type="submission" date="2022-07" db="EMBL/GenBank/DDBJ databases">
        <title>Sphingomonas sp. nov., a novel bacterium isolated from the north slope of the Mount Everest.</title>
        <authorList>
            <person name="Cui X."/>
            <person name="Liu Y."/>
        </authorList>
    </citation>
    <scope>NUCLEOTIDE SEQUENCE</scope>
    <source>
        <strain evidence="5">S5-59</strain>
    </source>
</reference>
<evidence type="ECO:0000256" key="2">
    <source>
        <dbReference type="ARBA" id="ARBA00023136"/>
    </source>
</evidence>
<gene>
    <name evidence="5" type="primary">bamE</name>
    <name evidence="5" type="ORF">NMP03_15850</name>
</gene>
<dbReference type="Gene3D" id="3.30.1450.10">
    <property type="match status" value="1"/>
</dbReference>
<dbReference type="Pfam" id="PF04355">
    <property type="entry name" value="BamE"/>
    <property type="match status" value="1"/>
</dbReference>
<evidence type="ECO:0000313" key="6">
    <source>
        <dbReference type="Proteomes" id="UP001058533"/>
    </source>
</evidence>
<dbReference type="InterPro" id="IPR026592">
    <property type="entry name" value="BamE"/>
</dbReference>
<dbReference type="PANTHER" id="PTHR37482:SF1">
    <property type="entry name" value="OUTER MEMBRANE PROTEIN ASSEMBLY FACTOR BAME"/>
    <property type="match status" value="1"/>
</dbReference>
<evidence type="ECO:0000256" key="1">
    <source>
        <dbReference type="ARBA" id="ARBA00022729"/>
    </source>
</evidence>